<dbReference type="PROSITE" id="PS51257">
    <property type="entry name" value="PROKAR_LIPOPROTEIN"/>
    <property type="match status" value="1"/>
</dbReference>
<evidence type="ECO:0000256" key="4">
    <source>
        <dbReference type="SAM" id="MobiDB-lite"/>
    </source>
</evidence>
<proteinExistence type="inferred from homology"/>
<comment type="caution">
    <text evidence="6">The sequence shown here is derived from an EMBL/GenBank/DDBJ whole genome shotgun (WGS) entry which is preliminary data.</text>
</comment>
<dbReference type="PROSITE" id="PS01037">
    <property type="entry name" value="SBP_BACTERIAL_1"/>
    <property type="match status" value="1"/>
</dbReference>
<keyword evidence="3 5" id="KW-0732">Signal</keyword>
<feature type="chain" id="PRO_5046636510" evidence="5">
    <location>
        <begin position="21"/>
        <end position="447"/>
    </location>
</feature>
<gene>
    <name evidence="6" type="ORF">ACFQ4B_26490</name>
</gene>
<dbReference type="InterPro" id="IPR006059">
    <property type="entry name" value="SBP"/>
</dbReference>
<dbReference type="Proteomes" id="UP001597180">
    <property type="component" value="Unassembled WGS sequence"/>
</dbReference>
<dbReference type="Pfam" id="PF01547">
    <property type="entry name" value="SBP_bac_1"/>
    <property type="match status" value="1"/>
</dbReference>
<protein>
    <submittedName>
        <fullName evidence="6">ABC transporter substrate-binding protein</fullName>
    </submittedName>
</protein>
<dbReference type="InterPro" id="IPR050490">
    <property type="entry name" value="Bact_solute-bd_prot1"/>
</dbReference>
<dbReference type="Gene3D" id="3.40.190.10">
    <property type="entry name" value="Periplasmic binding protein-like II"/>
    <property type="match status" value="1"/>
</dbReference>
<organism evidence="6 7">
    <name type="scientific">Paenibacillus vulneris</name>
    <dbReference type="NCBI Taxonomy" id="1133364"/>
    <lineage>
        <taxon>Bacteria</taxon>
        <taxon>Bacillati</taxon>
        <taxon>Bacillota</taxon>
        <taxon>Bacilli</taxon>
        <taxon>Bacillales</taxon>
        <taxon>Paenibacillaceae</taxon>
        <taxon>Paenibacillus</taxon>
    </lineage>
</organism>
<accession>A0ABW3UVQ6</accession>
<evidence type="ECO:0000256" key="1">
    <source>
        <dbReference type="ARBA" id="ARBA00008520"/>
    </source>
</evidence>
<feature type="signal peptide" evidence="5">
    <location>
        <begin position="1"/>
        <end position="20"/>
    </location>
</feature>
<comment type="similarity">
    <text evidence="1">Belongs to the bacterial solute-binding protein 1 family.</text>
</comment>
<evidence type="ECO:0000313" key="7">
    <source>
        <dbReference type="Proteomes" id="UP001597180"/>
    </source>
</evidence>
<evidence type="ECO:0000256" key="5">
    <source>
        <dbReference type="SAM" id="SignalP"/>
    </source>
</evidence>
<feature type="region of interest" description="Disordered" evidence="4">
    <location>
        <begin position="23"/>
        <end position="48"/>
    </location>
</feature>
<dbReference type="SUPFAM" id="SSF53850">
    <property type="entry name" value="Periplasmic binding protein-like II"/>
    <property type="match status" value="1"/>
</dbReference>
<evidence type="ECO:0000256" key="3">
    <source>
        <dbReference type="ARBA" id="ARBA00022729"/>
    </source>
</evidence>
<dbReference type="InterPro" id="IPR006061">
    <property type="entry name" value="SBP_1_CS"/>
</dbReference>
<sequence length="447" mass="49674">MPNKKRLPLLGAFLALAVMASCSSQPKDDPSTTPPSSPAVSKEPAADKSTEKAELVIYGAAGNTEEEFNNRWGNALRAKFPNYTLHYIVNQKGSTLPELITAGQPIDIIFDSIGGAAGSLIQNGFQYDISELAKKHNVDLSRFEPTFLDATKQLGGLYGLPVNGGGLVLYYNKDIFDKFGVPYPVDGMTWDDLLALSKKVTKNEGGKQYAGFATSVTHPMRMNPMSLEIVDKTTLQAAIDNDKWKQFLQTVIVSPVVQDAGYKAFIQEKKGLLFTNDFAKEQNLAMFVMNFGLQYAVKEFETMNWDMVSLPTVKEAPGIGTQPYPNFFFVTASSKYKDAAMEVLKYVTSDEHEMIESKKGNIPVLKNEEIKKVFGQETAFKNKNMKNAVFYNRFASPHARTIYDDKVIGAMESNLKKVIYGEADLNTAFRMAEEEANKAIEEMKLKK</sequence>
<keyword evidence="7" id="KW-1185">Reference proteome</keyword>
<dbReference type="EMBL" id="JBHTLU010000036">
    <property type="protein sequence ID" value="MFD1223675.1"/>
    <property type="molecule type" value="Genomic_DNA"/>
</dbReference>
<reference evidence="7" key="1">
    <citation type="journal article" date="2019" name="Int. J. Syst. Evol. Microbiol.">
        <title>The Global Catalogue of Microorganisms (GCM) 10K type strain sequencing project: providing services to taxonomists for standard genome sequencing and annotation.</title>
        <authorList>
            <consortium name="The Broad Institute Genomics Platform"/>
            <consortium name="The Broad Institute Genome Sequencing Center for Infectious Disease"/>
            <person name="Wu L."/>
            <person name="Ma J."/>
        </authorList>
    </citation>
    <scope>NUCLEOTIDE SEQUENCE [LARGE SCALE GENOMIC DNA]</scope>
    <source>
        <strain evidence="7">CCUG 53270</strain>
    </source>
</reference>
<evidence type="ECO:0000313" key="6">
    <source>
        <dbReference type="EMBL" id="MFD1223675.1"/>
    </source>
</evidence>
<dbReference type="PANTHER" id="PTHR43649">
    <property type="entry name" value="ARABINOSE-BINDING PROTEIN-RELATED"/>
    <property type="match status" value="1"/>
</dbReference>
<dbReference type="PANTHER" id="PTHR43649:SF12">
    <property type="entry name" value="DIACETYLCHITOBIOSE BINDING PROTEIN DASA"/>
    <property type="match status" value="1"/>
</dbReference>
<evidence type="ECO:0000256" key="2">
    <source>
        <dbReference type="ARBA" id="ARBA00022448"/>
    </source>
</evidence>
<name>A0ABW3UVQ6_9BACL</name>
<keyword evidence="2" id="KW-0813">Transport</keyword>
<dbReference type="RefSeq" id="WP_345587885.1">
    <property type="nucleotide sequence ID" value="NZ_BAABJG010000014.1"/>
</dbReference>